<evidence type="ECO:0000256" key="2">
    <source>
        <dbReference type="ARBA" id="ARBA00022803"/>
    </source>
</evidence>
<dbReference type="PROSITE" id="PS50293">
    <property type="entry name" value="TPR_REGION"/>
    <property type="match status" value="1"/>
</dbReference>
<feature type="repeat" description="TPR" evidence="3">
    <location>
        <begin position="118"/>
        <end position="151"/>
    </location>
</feature>
<keyword evidence="6" id="KW-1185">Reference proteome</keyword>
<proteinExistence type="predicted"/>
<dbReference type="PROSITE" id="PS50005">
    <property type="entry name" value="TPR"/>
    <property type="match status" value="2"/>
</dbReference>
<dbReference type="PANTHER" id="PTHR45641">
    <property type="entry name" value="TETRATRICOPEPTIDE REPEAT PROTEIN (AFU_ORTHOLOGUE AFUA_6G03870)"/>
    <property type="match status" value="1"/>
</dbReference>
<evidence type="ECO:0000256" key="1">
    <source>
        <dbReference type="ARBA" id="ARBA00022737"/>
    </source>
</evidence>
<dbReference type="InterPro" id="IPR019734">
    <property type="entry name" value="TPR_rpt"/>
</dbReference>
<evidence type="ECO:0000313" key="5">
    <source>
        <dbReference type="EMBL" id="GAX23056.1"/>
    </source>
</evidence>
<evidence type="ECO:0000256" key="3">
    <source>
        <dbReference type="PROSITE-ProRule" id="PRU00339"/>
    </source>
</evidence>
<reference evidence="5 6" key="1">
    <citation type="journal article" date="2015" name="Plant Cell">
        <title>Oil accumulation by the oleaginous diatom Fistulifera solaris as revealed by the genome and transcriptome.</title>
        <authorList>
            <person name="Tanaka T."/>
            <person name="Maeda Y."/>
            <person name="Veluchamy A."/>
            <person name="Tanaka M."/>
            <person name="Abida H."/>
            <person name="Marechal E."/>
            <person name="Bowler C."/>
            <person name="Muto M."/>
            <person name="Sunaga Y."/>
            <person name="Tanaka M."/>
            <person name="Yoshino T."/>
            <person name="Taniguchi T."/>
            <person name="Fukuda Y."/>
            <person name="Nemoto M."/>
            <person name="Matsumoto M."/>
            <person name="Wong P.S."/>
            <person name="Aburatani S."/>
            <person name="Fujibuchi W."/>
        </authorList>
    </citation>
    <scope>NUCLEOTIDE SEQUENCE [LARGE SCALE GENOMIC DNA]</scope>
    <source>
        <strain evidence="5 6">JPCC DA0580</strain>
    </source>
</reference>
<dbReference type="SUPFAM" id="SSF48452">
    <property type="entry name" value="TPR-like"/>
    <property type="match status" value="1"/>
</dbReference>
<dbReference type="Pfam" id="PF13176">
    <property type="entry name" value="TPR_7"/>
    <property type="match status" value="1"/>
</dbReference>
<feature type="compositionally biased region" description="Polar residues" evidence="4">
    <location>
        <begin position="303"/>
        <end position="314"/>
    </location>
</feature>
<feature type="compositionally biased region" description="Polar residues" evidence="4">
    <location>
        <begin position="33"/>
        <end position="48"/>
    </location>
</feature>
<dbReference type="SMART" id="SM00028">
    <property type="entry name" value="TPR"/>
    <property type="match status" value="5"/>
</dbReference>
<dbReference type="Proteomes" id="UP000198406">
    <property type="component" value="Unassembled WGS sequence"/>
</dbReference>
<dbReference type="InterPro" id="IPR011990">
    <property type="entry name" value="TPR-like_helical_dom_sf"/>
</dbReference>
<sequence length="314" mass="34474">MPPLSRPPLLPPFSPSIKTYQSTLRKGLRGENQPLSSTVRLNSQNNGESVKVPSKAENAMQLLQQALQNAVETHGSTHPKCAALYNKLGNAYFREGNLAQAKECYQNAVSCDPCRGTASAYLNLGTIYWRMAEPDRAMPMLKQALDCHEADLQAEGNHSLQTSSFAASVYHQMGLCHGLQTDFDNALSFLKKSLAIYQRLNASVEEGKILSAMGKVMTMKGDKQRAVAYHELSYRILASNQAVAPVYLSNLAKAYEAVGETSKALAMYKEMLIVIHERDTTTRTATEQKVKQLMDEAQKQHDSGTSALSTPAVC</sequence>
<protein>
    <submittedName>
        <fullName evidence="5">Uncharacterized protein</fullName>
    </submittedName>
</protein>
<dbReference type="Pfam" id="PF13424">
    <property type="entry name" value="TPR_12"/>
    <property type="match status" value="2"/>
</dbReference>
<keyword evidence="2 3" id="KW-0802">TPR repeat</keyword>
<dbReference type="PANTHER" id="PTHR45641:SF19">
    <property type="entry name" value="NEPHROCYSTIN-3"/>
    <property type="match status" value="1"/>
</dbReference>
<dbReference type="AlphaFoldDB" id="A0A1Z5KA32"/>
<feature type="region of interest" description="Disordered" evidence="4">
    <location>
        <begin position="293"/>
        <end position="314"/>
    </location>
</feature>
<dbReference type="EMBL" id="BDSP01000193">
    <property type="protein sequence ID" value="GAX23056.1"/>
    <property type="molecule type" value="Genomic_DNA"/>
</dbReference>
<evidence type="ECO:0000313" key="6">
    <source>
        <dbReference type="Proteomes" id="UP000198406"/>
    </source>
</evidence>
<accession>A0A1Z5KA32</accession>
<feature type="region of interest" description="Disordered" evidence="4">
    <location>
        <begin position="29"/>
        <end position="50"/>
    </location>
</feature>
<dbReference type="OrthoDB" id="421121at2759"/>
<dbReference type="Pfam" id="PF13374">
    <property type="entry name" value="TPR_10"/>
    <property type="match status" value="1"/>
</dbReference>
<dbReference type="Gene3D" id="1.25.40.10">
    <property type="entry name" value="Tetratricopeptide repeat domain"/>
    <property type="match status" value="2"/>
</dbReference>
<gene>
    <name evidence="5" type="ORF">FisN_15Hh044</name>
</gene>
<evidence type="ECO:0000256" key="4">
    <source>
        <dbReference type="SAM" id="MobiDB-lite"/>
    </source>
</evidence>
<keyword evidence="1" id="KW-0677">Repeat</keyword>
<comment type="caution">
    <text evidence="5">The sequence shown here is derived from an EMBL/GenBank/DDBJ whole genome shotgun (WGS) entry which is preliminary data.</text>
</comment>
<organism evidence="5 6">
    <name type="scientific">Fistulifera solaris</name>
    <name type="common">Oleaginous diatom</name>
    <dbReference type="NCBI Taxonomy" id="1519565"/>
    <lineage>
        <taxon>Eukaryota</taxon>
        <taxon>Sar</taxon>
        <taxon>Stramenopiles</taxon>
        <taxon>Ochrophyta</taxon>
        <taxon>Bacillariophyta</taxon>
        <taxon>Bacillariophyceae</taxon>
        <taxon>Bacillariophycidae</taxon>
        <taxon>Naviculales</taxon>
        <taxon>Naviculaceae</taxon>
        <taxon>Fistulifera</taxon>
    </lineage>
</organism>
<feature type="repeat" description="TPR" evidence="3">
    <location>
        <begin position="82"/>
        <end position="115"/>
    </location>
</feature>
<dbReference type="InParanoid" id="A0A1Z5KA32"/>
<name>A0A1Z5KA32_FISSO</name>
<feature type="compositionally biased region" description="Basic and acidic residues" evidence="4">
    <location>
        <begin position="293"/>
        <end position="302"/>
    </location>
</feature>